<evidence type="ECO:0000256" key="2">
    <source>
        <dbReference type="ARBA" id="ARBA00012538"/>
    </source>
</evidence>
<dbReference type="InterPro" id="IPR023214">
    <property type="entry name" value="HAD_sf"/>
</dbReference>
<protein>
    <recommendedName>
        <fullName evidence="2">alpha,alpha-trehalose-phosphate synthase (UDP-forming)</fullName>
        <ecNumber evidence="2">2.4.1.15</ecNumber>
    </recommendedName>
</protein>
<reference evidence="6 7" key="1">
    <citation type="submission" date="2021-05" db="EMBL/GenBank/DDBJ databases">
        <title>Genome Assembly of Synthetic Allotetraploid Brassica napus Reveals Homoeologous Exchanges between Subgenomes.</title>
        <authorList>
            <person name="Davis J.T."/>
        </authorList>
    </citation>
    <scope>NUCLEOTIDE SEQUENCE [LARGE SCALE GENOMIC DNA]</scope>
    <source>
        <strain evidence="7">cv. Da-Ae</strain>
        <tissue evidence="6">Seedling</tissue>
    </source>
</reference>
<proteinExistence type="inferred from homology"/>
<evidence type="ECO:0000313" key="6">
    <source>
        <dbReference type="EMBL" id="KAH0921699.1"/>
    </source>
</evidence>
<accession>A0ABQ8CX81</accession>
<feature type="compositionally biased region" description="Basic and acidic residues" evidence="5">
    <location>
        <begin position="1602"/>
        <end position="1619"/>
    </location>
</feature>
<dbReference type="PANTHER" id="PTHR10788:SF90">
    <property type="entry name" value="ALPHA,ALPHA-TREHALOSE-PHOSPHATE SYNTHASE [UDP-FORMING] 2-RELATED"/>
    <property type="match status" value="1"/>
</dbReference>
<dbReference type="CDD" id="cd01627">
    <property type="entry name" value="HAD_TPP"/>
    <property type="match status" value="2"/>
</dbReference>
<keyword evidence="7" id="KW-1185">Reference proteome</keyword>
<dbReference type="Proteomes" id="UP000824890">
    <property type="component" value="Unassembled WGS sequence"/>
</dbReference>
<dbReference type="PANTHER" id="PTHR10788">
    <property type="entry name" value="TREHALOSE-6-PHOSPHATE SYNTHASE"/>
    <property type="match status" value="1"/>
</dbReference>
<organism evidence="6 7">
    <name type="scientific">Brassica napus</name>
    <name type="common">Rape</name>
    <dbReference type="NCBI Taxonomy" id="3708"/>
    <lineage>
        <taxon>Eukaryota</taxon>
        <taxon>Viridiplantae</taxon>
        <taxon>Streptophyta</taxon>
        <taxon>Embryophyta</taxon>
        <taxon>Tracheophyta</taxon>
        <taxon>Spermatophyta</taxon>
        <taxon>Magnoliopsida</taxon>
        <taxon>eudicotyledons</taxon>
        <taxon>Gunneridae</taxon>
        <taxon>Pentapetalae</taxon>
        <taxon>rosids</taxon>
        <taxon>malvids</taxon>
        <taxon>Brassicales</taxon>
        <taxon>Brassicaceae</taxon>
        <taxon>Brassiceae</taxon>
        <taxon>Brassica</taxon>
    </lineage>
</organism>
<dbReference type="InterPro" id="IPR012766">
    <property type="entry name" value="Trehalose_OtsA"/>
</dbReference>
<dbReference type="Gene3D" id="3.40.50.1000">
    <property type="entry name" value="HAD superfamily/HAD-like"/>
    <property type="match status" value="2"/>
</dbReference>
<dbReference type="InterPro" id="IPR036412">
    <property type="entry name" value="HAD-like_sf"/>
</dbReference>
<comment type="caution">
    <text evidence="6">The sequence shown here is derived from an EMBL/GenBank/DDBJ whole genome shotgun (WGS) entry which is preliminary data.</text>
</comment>
<dbReference type="SUPFAM" id="SSF53756">
    <property type="entry name" value="UDP-Glycosyltransferase/glycogen phosphorylase"/>
    <property type="match status" value="2"/>
</dbReference>
<dbReference type="SUPFAM" id="SSF56784">
    <property type="entry name" value="HAD-like"/>
    <property type="match status" value="2"/>
</dbReference>
<dbReference type="CDD" id="cd03788">
    <property type="entry name" value="GT20_TPS"/>
    <property type="match status" value="2"/>
</dbReference>
<keyword evidence="4" id="KW-0808">Transferase</keyword>
<sequence>MVSYDESCSKRQRLLVVANRLPVSAKRTGENSWSLEMSPGGLVSGLLGVAAEFETKWVGWPGVDVYDVVGKNALSKSLADMKCIPVFLEEVFDQYYNGYCNGILWPILHHMGLPQEDHKDTNKTYQTQYDAYKKANRKFLDVIIENYEEGDLVWIHDYHLLFLPQYLKEYNNKIKIGWFLHSPFPSSEVFKTLPSRSELLRSVLTADLLGFHTYDFASHFVRTCTRILGVEGTHEGIVDHGKVTRVAVFPIGIDPNRFLKACELPEVRQQMTELKQRFAGKKVILGVDRLDMIKGIPQKFLGFEKFLQENMDWRDKVVLVQIAVPTRNNVPEYQKLKSQVHGLAGRINGRFGSVSSLPIHHLDCSVDFNFLCALYAIADVMLVTSLRDGMNLVSYEFIACQEAKKGVLVLSEFAGAAQSLGAGAILVNPWDVTEVSSAIKEALNMSAEERDERHRLNFQYVKTHSAKKWGDDFISELHDTFSESDMKIKKIPLELPQQDVIQRYSKSNNRLIILGFFGTLTEPMKNQNEELDLKLNPELKRTLKALCSDPKTTVLVLSRSGKNILDKIFGEYNIWLAAENGMFLRDTIGEWVTNIPENMDLDWVDGTKNVFKYFTARTPRSFFEASETSLVWNYENADVEFGRAQARDLLQYLWAGPISNASVDVVRGNHSVEVHAVGETKGVAVGRILEEIVRKKSMTTPVDYVFCSGYFLEKDEDIYTFFKPEVKKKHLSLNVLDLEKGNYFSVAIGQAHTKARYVVDSSHDVVDLLHKLAVADTTTATTSDSLSETEDYQTRNANADWKPWINYVKIRELAVGDTEPMMSYGERPRLLVVANRLPVSSKKTGENSWSMEMSPGGKFNLLGGVTDQYDTKWVGWPGFDVYNEVEKTALSKSLAQMNCIPVFLNEVFDQYYNGYSNGIIWPILHHMGLPIEYHHDANKTFQTQYDAYKKANRMFLDVVIENYEEGDTIWCQDYHLMFLPQYLKEYDNKIKVGWFLHSPFPSSEVYKTLPSRSELLRSVLRADLLGFHTYDFARHFVSTCTQILGVEGTHEGVVDQGRLTRVVVLPMGIDPDRFISTCKLPEVIQQMNELKEKFSGKKVILGVDRLDMIKGIPQKYLGFEKFLEENPDWRDKVVLVQIAVPTRDAVPEYQKVRDQVHGLVGRINGRFGSISSLPVHHMDCSVPSNYLCALYATADVMLVTSLRDGLNLVSHEFVASQESKKGVLILSEFAGAGQSLGAGALLVNPWNVTEVSSAIKDALTMPAEEREERHRVNFQYVISNSAEKWGGDFLSELNDAFAESEMKIRSIPHELPQQDMIQRYLQSNHRLIILGFCGTLTEPMNSQNEELDLKLNEKLKGTLKALCNDPKTTVVVLSRSGRNILDKVFGEYKIWLAAENGMFLRDPSGEWVTNMPQDMKNLDWVHGVKNVFKYFTDRTPRSFFEASETSLVWNHECADVKFGKTQARDMLQHLWAGPISKASVDVVRGNHSVEVHAMNETKGAAIDRILGEMMRKISMTTPIDYVFCSGYLLEKKKQVSPNVFDLKNENYFSVAIGQSRSKARYVIDSSQDVVDLLHSLAVADTTTMAHPFSDSELHQTRNGNADLKHSTDGKTNEGQETKL</sequence>
<evidence type="ECO:0000256" key="3">
    <source>
        <dbReference type="ARBA" id="ARBA00022676"/>
    </source>
</evidence>
<keyword evidence="3" id="KW-0328">Glycosyltransferase</keyword>
<dbReference type="EMBL" id="JAGKQM010000006">
    <property type="protein sequence ID" value="KAH0921699.1"/>
    <property type="molecule type" value="Genomic_DNA"/>
</dbReference>
<dbReference type="NCBIfam" id="NF011071">
    <property type="entry name" value="PRK14501.1"/>
    <property type="match status" value="2"/>
</dbReference>
<feature type="region of interest" description="Disordered" evidence="5">
    <location>
        <begin position="1587"/>
        <end position="1619"/>
    </location>
</feature>
<evidence type="ECO:0000256" key="1">
    <source>
        <dbReference type="ARBA" id="ARBA00005409"/>
    </source>
</evidence>
<dbReference type="Pfam" id="PF00982">
    <property type="entry name" value="Glyco_transf_20"/>
    <property type="match status" value="2"/>
</dbReference>
<gene>
    <name evidence="6" type="ORF">HID58_021717</name>
</gene>
<comment type="similarity">
    <text evidence="1">In the N-terminal section; belongs to the glycosyltransferase 20 family.</text>
</comment>
<name>A0ABQ8CX81_BRANA</name>
<dbReference type="Gene3D" id="3.40.50.2000">
    <property type="entry name" value="Glycogen Phosphorylase B"/>
    <property type="match status" value="4"/>
</dbReference>
<evidence type="ECO:0000256" key="4">
    <source>
        <dbReference type="ARBA" id="ARBA00022679"/>
    </source>
</evidence>
<dbReference type="NCBIfam" id="TIGR02400">
    <property type="entry name" value="trehalose_OtsA"/>
    <property type="match status" value="1"/>
</dbReference>
<evidence type="ECO:0000313" key="7">
    <source>
        <dbReference type="Proteomes" id="UP000824890"/>
    </source>
</evidence>
<dbReference type="EC" id="2.4.1.15" evidence="2"/>
<dbReference type="Gene3D" id="3.30.70.1020">
    <property type="entry name" value="Trehalose-6-phosphate phosphatase related protein, domain 2"/>
    <property type="match status" value="1"/>
</dbReference>
<evidence type="ECO:0000256" key="5">
    <source>
        <dbReference type="SAM" id="MobiDB-lite"/>
    </source>
</evidence>
<dbReference type="InterPro" id="IPR001830">
    <property type="entry name" value="Glyco_trans_20"/>
</dbReference>
<dbReference type="Pfam" id="PF02358">
    <property type="entry name" value="Trehalose_PPase"/>
    <property type="match status" value="2"/>
</dbReference>
<dbReference type="InterPro" id="IPR003337">
    <property type="entry name" value="Trehalose_PPase"/>
</dbReference>